<organism evidence="1 2">
    <name type="scientific">Ascoidea rubescens DSM 1968</name>
    <dbReference type="NCBI Taxonomy" id="1344418"/>
    <lineage>
        <taxon>Eukaryota</taxon>
        <taxon>Fungi</taxon>
        <taxon>Dikarya</taxon>
        <taxon>Ascomycota</taxon>
        <taxon>Saccharomycotina</taxon>
        <taxon>Saccharomycetes</taxon>
        <taxon>Ascoideaceae</taxon>
        <taxon>Ascoidea</taxon>
    </lineage>
</organism>
<gene>
    <name evidence="1" type="ORF">ASCRUDRAFT_81233</name>
</gene>
<accession>A0A1D2VGW4</accession>
<keyword evidence="2" id="KW-1185">Reference proteome</keyword>
<dbReference type="RefSeq" id="XP_020047201.1">
    <property type="nucleotide sequence ID" value="XM_020194590.1"/>
</dbReference>
<name>A0A1D2VGW4_9ASCO</name>
<proteinExistence type="predicted"/>
<protein>
    <submittedName>
        <fullName evidence="1">Uncharacterized protein</fullName>
    </submittedName>
</protein>
<dbReference type="GeneID" id="30968226"/>
<dbReference type="EMBL" id="KV454481">
    <property type="protein sequence ID" value="ODV60894.1"/>
    <property type="molecule type" value="Genomic_DNA"/>
</dbReference>
<dbReference type="Proteomes" id="UP000095038">
    <property type="component" value="Unassembled WGS sequence"/>
</dbReference>
<sequence>MDGNVDISDDIYDDMSISDETSDSLSIYRFTDLENLVYNLHALVLQKSFFYVPLNKIWLLSLSKNNSVKLCAFSTLFSSVYVKQIGIPTQLRLAHDKNSFVFKTNFNCIGRFISRINRFVRHLKIGYALGFTSWCCVVS</sequence>
<evidence type="ECO:0000313" key="1">
    <source>
        <dbReference type="EMBL" id="ODV60894.1"/>
    </source>
</evidence>
<dbReference type="InParanoid" id="A0A1D2VGW4"/>
<dbReference type="AlphaFoldDB" id="A0A1D2VGW4"/>
<reference evidence="2" key="1">
    <citation type="submission" date="2016-05" db="EMBL/GenBank/DDBJ databases">
        <title>Comparative genomics of biotechnologically important yeasts.</title>
        <authorList>
            <consortium name="DOE Joint Genome Institute"/>
            <person name="Riley R."/>
            <person name="Haridas S."/>
            <person name="Wolfe K.H."/>
            <person name="Lopes M.R."/>
            <person name="Hittinger C.T."/>
            <person name="Goker M."/>
            <person name="Salamov A."/>
            <person name="Wisecaver J."/>
            <person name="Long T.M."/>
            <person name="Aerts A.L."/>
            <person name="Barry K."/>
            <person name="Choi C."/>
            <person name="Clum A."/>
            <person name="Coughlan A.Y."/>
            <person name="Deshpande S."/>
            <person name="Douglass A.P."/>
            <person name="Hanson S.J."/>
            <person name="Klenk H.-P."/>
            <person name="Labutti K."/>
            <person name="Lapidus A."/>
            <person name="Lindquist E."/>
            <person name="Lipzen A."/>
            <person name="Meier-Kolthoff J.P."/>
            <person name="Ohm R.A."/>
            <person name="Otillar R.P."/>
            <person name="Pangilinan J."/>
            <person name="Peng Y."/>
            <person name="Rokas A."/>
            <person name="Rosa C.A."/>
            <person name="Scheuner C."/>
            <person name="Sibirny A.A."/>
            <person name="Slot J.C."/>
            <person name="Stielow J.B."/>
            <person name="Sun H."/>
            <person name="Kurtzman C.P."/>
            <person name="Blackwell M."/>
            <person name="Grigoriev I.V."/>
            <person name="Jeffries T.W."/>
        </authorList>
    </citation>
    <scope>NUCLEOTIDE SEQUENCE [LARGE SCALE GENOMIC DNA]</scope>
    <source>
        <strain evidence="2">DSM 1968</strain>
    </source>
</reference>
<evidence type="ECO:0000313" key="2">
    <source>
        <dbReference type="Proteomes" id="UP000095038"/>
    </source>
</evidence>